<dbReference type="STRING" id="1379270.GEMMAAP_02405"/>
<comment type="function">
    <text evidence="4">Acts as an anti-CsrA protein, binds CsrA and prevents it from repressing translation of its target genes, one of which is flagellin. Binds to flagellin and participates in the assembly of the flagellum.</text>
</comment>
<dbReference type="GO" id="GO:0006417">
    <property type="term" value="P:regulation of translation"/>
    <property type="evidence" value="ECO:0007669"/>
    <property type="project" value="UniProtKB-KW"/>
</dbReference>
<dbReference type="EMBL" id="CP011454">
    <property type="protein sequence ID" value="AMW03997.1"/>
    <property type="molecule type" value="Genomic_DNA"/>
</dbReference>
<gene>
    <name evidence="4" type="primary">fliW</name>
    <name evidence="5" type="ORF">GEMMAAP_02405</name>
</gene>
<evidence type="ECO:0000256" key="4">
    <source>
        <dbReference type="HAMAP-Rule" id="MF_01185"/>
    </source>
</evidence>
<keyword evidence="3 4" id="KW-0810">Translation regulation</keyword>
<proteinExistence type="inferred from homology"/>
<dbReference type="InterPro" id="IPR003775">
    <property type="entry name" value="Flagellar_assembly_factor_FliW"/>
</dbReference>
<sequence>MSHAVMEQSPESVTITHTFGTLEVPREAVMRFVTPMWGFEGHQEFALLPAARAGLWWFISTGDTPTTFVLADPFIASDGYSIDLADAEREALALHDESDALALILLSMPSTPDQPVAGNFRAPLVFNMAERLVKQVVNRDEQYPLTMAVDLTRYPAQADGLHLS</sequence>
<protein>
    <recommendedName>
        <fullName evidence="4">Flagellar assembly factor FliW</fullName>
    </recommendedName>
</protein>
<comment type="subunit">
    <text evidence="4">Interacts with translational regulator CsrA and flagellin(s).</text>
</comment>
<organism evidence="5 6">
    <name type="scientific">Gemmatimonas phototrophica</name>
    <dbReference type="NCBI Taxonomy" id="1379270"/>
    <lineage>
        <taxon>Bacteria</taxon>
        <taxon>Pseudomonadati</taxon>
        <taxon>Gemmatimonadota</taxon>
        <taxon>Gemmatimonadia</taxon>
        <taxon>Gemmatimonadales</taxon>
        <taxon>Gemmatimonadaceae</taxon>
        <taxon>Gemmatimonas</taxon>
    </lineage>
</organism>
<name>A0A143BG46_9BACT</name>
<evidence type="ECO:0000256" key="1">
    <source>
        <dbReference type="ARBA" id="ARBA00022490"/>
    </source>
</evidence>
<evidence type="ECO:0000256" key="2">
    <source>
        <dbReference type="ARBA" id="ARBA00022795"/>
    </source>
</evidence>
<dbReference type="GO" id="GO:0044780">
    <property type="term" value="P:bacterial-type flagellum assembly"/>
    <property type="evidence" value="ECO:0007669"/>
    <property type="project" value="UniProtKB-UniRule"/>
</dbReference>
<evidence type="ECO:0000256" key="3">
    <source>
        <dbReference type="ARBA" id="ARBA00022845"/>
    </source>
</evidence>
<accession>A0A143BG46</accession>
<dbReference type="eggNOG" id="COG1699">
    <property type="taxonomic scope" value="Bacteria"/>
</dbReference>
<dbReference type="KEGG" id="gph:GEMMAAP_02405"/>
<reference evidence="5 6" key="1">
    <citation type="journal article" date="2014" name="Proc. Natl. Acad. Sci. U.S.A.">
        <title>Functional type 2 photosynthetic reaction centers found in the rare bacterial phylum Gemmatimonadetes.</title>
        <authorList>
            <person name="Zeng Y."/>
            <person name="Feng F."/>
            <person name="Medova H."/>
            <person name="Dean J."/>
            <person name="Koblizek M."/>
        </authorList>
    </citation>
    <scope>NUCLEOTIDE SEQUENCE [LARGE SCALE GENOMIC DNA]</scope>
    <source>
        <strain evidence="5 6">AP64</strain>
    </source>
</reference>
<keyword evidence="6" id="KW-1185">Reference proteome</keyword>
<reference evidence="5 6" key="2">
    <citation type="journal article" date="2016" name="Environ. Microbiol. Rep.">
        <title>Metagenomic evidence for the presence of phototrophic Gemmatimonadetes bacteria in diverse environments.</title>
        <authorList>
            <person name="Zeng Y."/>
            <person name="Baumbach J."/>
            <person name="Barbosa E.G."/>
            <person name="Azevedo V."/>
            <person name="Zhang C."/>
            <person name="Koblizek M."/>
        </authorList>
    </citation>
    <scope>NUCLEOTIDE SEQUENCE [LARGE SCALE GENOMIC DNA]</scope>
    <source>
        <strain evidence="5 6">AP64</strain>
    </source>
</reference>
<dbReference type="PANTHER" id="PTHR39190:SF1">
    <property type="entry name" value="FLAGELLAR ASSEMBLY FACTOR FLIW"/>
    <property type="match status" value="1"/>
</dbReference>
<keyword evidence="1 4" id="KW-0963">Cytoplasm</keyword>
<comment type="subcellular location">
    <subcellularLocation>
        <location evidence="4">Cytoplasm</location>
    </subcellularLocation>
</comment>
<evidence type="ECO:0000313" key="6">
    <source>
        <dbReference type="Proteomes" id="UP000076404"/>
    </source>
</evidence>
<dbReference type="RefSeq" id="WP_026849285.1">
    <property type="nucleotide sequence ID" value="NZ_CP011454.1"/>
</dbReference>
<comment type="similarity">
    <text evidence="4">Belongs to the FliW family.</text>
</comment>
<dbReference type="Pfam" id="PF02623">
    <property type="entry name" value="FliW"/>
    <property type="match status" value="1"/>
</dbReference>
<keyword evidence="4" id="KW-0143">Chaperone</keyword>
<dbReference type="Gene3D" id="2.30.290.10">
    <property type="entry name" value="BH3618-like"/>
    <property type="match status" value="1"/>
</dbReference>
<dbReference type="OrthoDB" id="9801235at2"/>
<evidence type="ECO:0000313" key="5">
    <source>
        <dbReference type="EMBL" id="AMW03997.1"/>
    </source>
</evidence>
<dbReference type="PANTHER" id="PTHR39190">
    <property type="entry name" value="FLAGELLAR ASSEMBLY FACTOR FLIW"/>
    <property type="match status" value="1"/>
</dbReference>
<keyword evidence="2 4" id="KW-1005">Bacterial flagellum biogenesis</keyword>
<dbReference type="Proteomes" id="UP000076404">
    <property type="component" value="Chromosome"/>
</dbReference>
<dbReference type="GO" id="GO:0005737">
    <property type="term" value="C:cytoplasm"/>
    <property type="evidence" value="ECO:0007669"/>
    <property type="project" value="UniProtKB-SubCell"/>
</dbReference>
<dbReference type="InterPro" id="IPR024046">
    <property type="entry name" value="Flagellar_assmbl_FliW_dom_sf"/>
</dbReference>
<dbReference type="AlphaFoldDB" id="A0A143BG46"/>
<dbReference type="HAMAP" id="MF_01185">
    <property type="entry name" value="FliW"/>
    <property type="match status" value="1"/>
</dbReference>
<dbReference type="SUPFAM" id="SSF141457">
    <property type="entry name" value="BH3618-like"/>
    <property type="match status" value="1"/>
</dbReference>